<protein>
    <submittedName>
        <fullName evidence="1">Uncharacterized protein</fullName>
    </submittedName>
</protein>
<proteinExistence type="predicted"/>
<organism evidence="1 2">
    <name type="scientific">Bacteroides difficilis</name>
    <dbReference type="NCBI Taxonomy" id="2763021"/>
    <lineage>
        <taxon>Bacteria</taxon>
        <taxon>Pseudomonadati</taxon>
        <taxon>Bacteroidota</taxon>
        <taxon>Bacteroidia</taxon>
        <taxon>Bacteroidales</taxon>
        <taxon>Bacteroidaceae</taxon>
        <taxon>Bacteroides</taxon>
    </lineage>
</organism>
<accession>A0ABR7CCN7</accession>
<evidence type="ECO:0000313" key="2">
    <source>
        <dbReference type="Proteomes" id="UP000600600"/>
    </source>
</evidence>
<dbReference type="EMBL" id="JACOOE010000005">
    <property type="protein sequence ID" value="MBC5605179.1"/>
    <property type="molecule type" value="Genomic_DNA"/>
</dbReference>
<dbReference type="Proteomes" id="UP000600600">
    <property type="component" value="Unassembled WGS sequence"/>
</dbReference>
<comment type="caution">
    <text evidence="1">The sequence shown here is derived from an EMBL/GenBank/DDBJ whole genome shotgun (WGS) entry which is preliminary data.</text>
</comment>
<sequence length="53" mass="6056">MKLKFHTQETIGEKLDGKEKCVRISKARHKDERGKGVGYTASATILHHYPTPY</sequence>
<reference evidence="1 2" key="1">
    <citation type="submission" date="2020-08" db="EMBL/GenBank/DDBJ databases">
        <title>Genome public.</title>
        <authorList>
            <person name="Liu C."/>
            <person name="Sun Q."/>
        </authorList>
    </citation>
    <scope>NUCLEOTIDE SEQUENCE [LARGE SCALE GENOMIC DNA]</scope>
    <source>
        <strain evidence="1 2">M27</strain>
    </source>
</reference>
<keyword evidence="2" id="KW-1185">Reference proteome</keyword>
<gene>
    <name evidence="1" type="ORF">H8S67_10925</name>
</gene>
<evidence type="ECO:0000313" key="1">
    <source>
        <dbReference type="EMBL" id="MBC5605179.1"/>
    </source>
</evidence>
<name>A0ABR7CCN7_9BACE</name>
<dbReference type="RefSeq" id="WP_186967505.1">
    <property type="nucleotide sequence ID" value="NZ_JACOOE010000005.1"/>
</dbReference>